<dbReference type="InterPro" id="IPR046433">
    <property type="entry name" value="ActCoA_hydro"/>
</dbReference>
<feature type="binding site" evidence="3">
    <location>
        <position position="400"/>
    </location>
    <ligand>
        <name>CoA</name>
        <dbReference type="ChEBI" id="CHEBI:57287"/>
    </ligand>
</feature>
<evidence type="ECO:0000259" key="4">
    <source>
        <dbReference type="Pfam" id="PF02550"/>
    </source>
</evidence>
<evidence type="ECO:0000313" key="7">
    <source>
        <dbReference type="Proteomes" id="UP000593892"/>
    </source>
</evidence>
<keyword evidence="6" id="KW-0808">Transferase</keyword>
<evidence type="ECO:0000256" key="2">
    <source>
        <dbReference type="PIRSR" id="PIRSR617821-1"/>
    </source>
</evidence>
<dbReference type="SUPFAM" id="SSF100950">
    <property type="entry name" value="NagB/RpiA/CoA transferase-like"/>
    <property type="match status" value="2"/>
</dbReference>
<feature type="binding site" evidence="3">
    <location>
        <position position="380"/>
    </location>
    <ligand>
        <name>CoA</name>
        <dbReference type="ChEBI" id="CHEBI:57287"/>
    </ligand>
</feature>
<dbReference type="Gene3D" id="3.40.1080.20">
    <property type="entry name" value="Acetyl-CoA hydrolase/transferase C-terminal domain"/>
    <property type="match status" value="1"/>
</dbReference>
<name>A0A7S7NT64_PALFE</name>
<dbReference type="InterPro" id="IPR037171">
    <property type="entry name" value="NagB/RpiA_transferase-like"/>
</dbReference>
<evidence type="ECO:0000313" key="6">
    <source>
        <dbReference type="EMBL" id="QOY89372.1"/>
    </source>
</evidence>
<organism evidence="6 7">
    <name type="scientific">Paludibaculum fermentans</name>
    <dbReference type="NCBI Taxonomy" id="1473598"/>
    <lineage>
        <taxon>Bacteria</taxon>
        <taxon>Pseudomonadati</taxon>
        <taxon>Acidobacteriota</taxon>
        <taxon>Terriglobia</taxon>
        <taxon>Bryobacterales</taxon>
        <taxon>Bryobacteraceae</taxon>
        <taxon>Paludibaculum</taxon>
    </lineage>
</organism>
<dbReference type="GO" id="GO:0006083">
    <property type="term" value="P:acetate metabolic process"/>
    <property type="evidence" value="ECO:0007669"/>
    <property type="project" value="InterPro"/>
</dbReference>
<dbReference type="InterPro" id="IPR038460">
    <property type="entry name" value="AcetylCoA_hyd_C_sf"/>
</dbReference>
<sequence>MSLPFPILTAEEAAELIHHGSTIGFSGFTPAGAAKAIPFALAEKAKREHAAGREFKVGVLTGASTGKSLDGALAEAEAISFRTPYQSNAILRKQINSGQVKFVDMHLSLLPQNVRYGFLGPVHWAVVEACDITPGGGIVLSTSVGAANTYLRLADKVLIELNAKHPATLLGMHDIFEPLDPPARQEIPVYASSDRIGSPICVVDPKKIAGVVLTNQADETAGFDEPTPVTDQIGQNVADFLVAEMKANRIPPQFLPLQSGVGNIANAVLGALGRSKEVPAFEMYTEVLQDSVVPLLESGRCTFASTCALTLSPAAMKNVTSNIEFFKSRILMRPQEISNHPEIVRRLGIVSMNTAIEVDLGGNVNSTHVMGKTMMNGIGGSGDFTRNAYLSIFSCPSTAKGGKISAIVPLASHMDHSEHSVQVIITEQGVADLRGKDPRERAELIINHCAHPDYRQQLRDYLAFTAPTSHEPLSLSLGLAMHRQFTRSGDMRNINWADYR</sequence>
<dbReference type="GO" id="GO:0008775">
    <property type="term" value="F:acetate CoA-transferase activity"/>
    <property type="evidence" value="ECO:0007669"/>
    <property type="project" value="InterPro"/>
</dbReference>
<dbReference type="GO" id="GO:0003986">
    <property type="term" value="F:acetyl-CoA hydrolase activity"/>
    <property type="evidence" value="ECO:0007669"/>
    <property type="project" value="TreeGrafter"/>
</dbReference>
<evidence type="ECO:0000256" key="1">
    <source>
        <dbReference type="ARBA" id="ARBA00009632"/>
    </source>
</evidence>
<dbReference type="EMBL" id="CP063849">
    <property type="protein sequence ID" value="QOY89372.1"/>
    <property type="molecule type" value="Genomic_DNA"/>
</dbReference>
<protein>
    <submittedName>
        <fullName evidence="6">Acetyl-CoA hydrolase/transferase family protein</fullName>
    </submittedName>
</protein>
<proteinExistence type="inferred from homology"/>
<keyword evidence="6" id="KW-0378">Hydrolase</keyword>
<feature type="binding site" evidence="3">
    <location>
        <position position="356"/>
    </location>
    <ligand>
        <name>CoA</name>
        <dbReference type="ChEBI" id="CHEBI:57287"/>
    </ligand>
</feature>
<dbReference type="GO" id="GO:0006084">
    <property type="term" value="P:acetyl-CoA metabolic process"/>
    <property type="evidence" value="ECO:0007669"/>
    <property type="project" value="InterPro"/>
</dbReference>
<dbReference type="Pfam" id="PF13336">
    <property type="entry name" value="AcetylCoA_hyd_C"/>
    <property type="match status" value="1"/>
</dbReference>
<dbReference type="Gene3D" id="3.30.750.70">
    <property type="entry name" value="4-hydroxybutyrate coenzyme like domains"/>
    <property type="match status" value="1"/>
</dbReference>
<gene>
    <name evidence="6" type="ORF">IRI77_05290</name>
</gene>
<comment type="similarity">
    <text evidence="1">Belongs to the acetyl-CoA hydrolase/transferase family.</text>
</comment>
<feature type="active site" description="5-glutamyl coenzyme A thioester intermediate" evidence="2">
    <location>
        <position position="286"/>
    </location>
</feature>
<dbReference type="InterPro" id="IPR017821">
    <property type="entry name" value="Succinate_CoA_transferase"/>
</dbReference>
<dbReference type="InterPro" id="IPR026888">
    <property type="entry name" value="AcetylCoA_hyd_C"/>
</dbReference>
<dbReference type="PANTHER" id="PTHR43609:SF1">
    <property type="entry name" value="ACETYL-COA HYDROLASE"/>
    <property type="match status" value="1"/>
</dbReference>
<dbReference type="FunFam" id="3.40.1080.20:FF:000001">
    <property type="entry name" value="Acetyl-CoA hydrolase Ach1"/>
    <property type="match status" value="1"/>
</dbReference>
<keyword evidence="7" id="KW-1185">Reference proteome</keyword>
<dbReference type="PANTHER" id="PTHR43609">
    <property type="entry name" value="ACETYL-COA HYDROLASE"/>
    <property type="match status" value="1"/>
</dbReference>
<feature type="binding site" evidence="3">
    <location>
        <position position="376"/>
    </location>
    <ligand>
        <name>CoA</name>
        <dbReference type="ChEBI" id="CHEBI:57287"/>
    </ligand>
</feature>
<dbReference type="Gene3D" id="3.40.1080.10">
    <property type="entry name" value="Glutaconate Coenzyme A-transferase"/>
    <property type="match status" value="1"/>
</dbReference>
<evidence type="ECO:0000259" key="5">
    <source>
        <dbReference type="Pfam" id="PF13336"/>
    </source>
</evidence>
<evidence type="ECO:0000256" key="3">
    <source>
        <dbReference type="PIRSR" id="PIRSR617821-2"/>
    </source>
</evidence>
<reference evidence="6 7" key="1">
    <citation type="submission" date="2020-10" db="EMBL/GenBank/DDBJ databases">
        <title>Complete genome sequence of Paludibaculum fermentans P105T, a facultatively anaerobic acidobacterium capable of dissimilatory Fe(III) reduction.</title>
        <authorList>
            <person name="Dedysh S.N."/>
            <person name="Beletsky A.V."/>
            <person name="Kulichevskaya I.S."/>
            <person name="Mardanov A.V."/>
            <person name="Ravin N.V."/>
        </authorList>
    </citation>
    <scope>NUCLEOTIDE SEQUENCE [LARGE SCALE GENOMIC DNA]</scope>
    <source>
        <strain evidence="6 7">P105</strain>
    </source>
</reference>
<feature type="domain" description="Acetyl-CoA hydrolase/transferase C-terminal" evidence="5">
    <location>
        <begin position="327"/>
        <end position="461"/>
    </location>
</feature>
<dbReference type="NCBIfam" id="TIGR03458">
    <property type="entry name" value="YgfH_subfam"/>
    <property type="match status" value="1"/>
</dbReference>
<dbReference type="RefSeq" id="WP_194451034.1">
    <property type="nucleotide sequence ID" value="NZ_CP063849.1"/>
</dbReference>
<dbReference type="AlphaFoldDB" id="A0A7S7NT64"/>
<feature type="domain" description="Acetyl-CoA hydrolase/transferase N-terminal" evidence="4">
    <location>
        <begin position="9"/>
        <end position="212"/>
    </location>
</feature>
<dbReference type="Pfam" id="PF02550">
    <property type="entry name" value="AcetylCoA_hydro"/>
    <property type="match status" value="1"/>
</dbReference>
<dbReference type="KEGG" id="pfer:IRI77_05290"/>
<accession>A0A7S7NT64</accession>
<dbReference type="Proteomes" id="UP000593892">
    <property type="component" value="Chromosome"/>
</dbReference>
<dbReference type="InterPro" id="IPR003702">
    <property type="entry name" value="ActCoA_hydro_N"/>
</dbReference>